<protein>
    <submittedName>
        <fullName evidence="1">Uncharacterized protein</fullName>
    </submittedName>
</protein>
<evidence type="ECO:0000313" key="1">
    <source>
        <dbReference type="EMBL" id="GFH22939.1"/>
    </source>
</evidence>
<evidence type="ECO:0000313" key="2">
    <source>
        <dbReference type="Proteomes" id="UP000485058"/>
    </source>
</evidence>
<organism evidence="1 2">
    <name type="scientific">Haematococcus lacustris</name>
    <name type="common">Green alga</name>
    <name type="synonym">Haematococcus pluvialis</name>
    <dbReference type="NCBI Taxonomy" id="44745"/>
    <lineage>
        <taxon>Eukaryota</taxon>
        <taxon>Viridiplantae</taxon>
        <taxon>Chlorophyta</taxon>
        <taxon>core chlorophytes</taxon>
        <taxon>Chlorophyceae</taxon>
        <taxon>CS clade</taxon>
        <taxon>Chlamydomonadales</taxon>
        <taxon>Haematococcaceae</taxon>
        <taxon>Haematococcus</taxon>
    </lineage>
</organism>
<dbReference type="Proteomes" id="UP000485058">
    <property type="component" value="Unassembled WGS sequence"/>
</dbReference>
<sequence>MLRGDAPVTRNITIDLSNLPNNPGRVDVNTGYCSTASCTSADLCTALDKLG</sequence>
<keyword evidence="2" id="KW-1185">Reference proteome</keyword>
<comment type="caution">
    <text evidence="1">The sequence shown here is derived from an EMBL/GenBank/DDBJ whole genome shotgun (WGS) entry which is preliminary data.</text>
</comment>
<name>A0A699ZTC7_HAELA</name>
<gene>
    <name evidence="1" type="ORF">HaLaN_20478</name>
</gene>
<dbReference type="EMBL" id="BLLF01002158">
    <property type="protein sequence ID" value="GFH22939.1"/>
    <property type="molecule type" value="Genomic_DNA"/>
</dbReference>
<accession>A0A699ZTC7</accession>
<reference evidence="1 2" key="1">
    <citation type="submission" date="2020-02" db="EMBL/GenBank/DDBJ databases">
        <title>Draft genome sequence of Haematococcus lacustris strain NIES-144.</title>
        <authorList>
            <person name="Morimoto D."/>
            <person name="Nakagawa S."/>
            <person name="Yoshida T."/>
            <person name="Sawayama S."/>
        </authorList>
    </citation>
    <scope>NUCLEOTIDE SEQUENCE [LARGE SCALE GENOMIC DNA]</scope>
    <source>
        <strain evidence="1 2">NIES-144</strain>
    </source>
</reference>
<proteinExistence type="predicted"/>
<dbReference type="AlphaFoldDB" id="A0A699ZTC7"/>